<dbReference type="PROSITE" id="PS51387">
    <property type="entry name" value="FAD_PCMH"/>
    <property type="match status" value="1"/>
</dbReference>
<evidence type="ECO:0000256" key="6">
    <source>
        <dbReference type="ARBA" id="ARBA00022618"/>
    </source>
</evidence>
<dbReference type="InterPro" id="IPR006094">
    <property type="entry name" value="Oxid_FAD_bind_N"/>
</dbReference>
<feature type="domain" description="FAD-binding PCMH-type" evidence="17">
    <location>
        <begin position="30"/>
        <end position="195"/>
    </location>
</feature>
<dbReference type="InterPro" id="IPR016166">
    <property type="entry name" value="FAD-bd_PCMH"/>
</dbReference>
<evidence type="ECO:0000256" key="10">
    <source>
        <dbReference type="ARBA" id="ARBA00022960"/>
    </source>
</evidence>
<comment type="catalytic activity">
    <reaction evidence="15 16">
        <text>UDP-N-acetyl-alpha-D-muramate + NADP(+) = UDP-N-acetyl-3-O-(1-carboxyvinyl)-alpha-D-glucosamine + NADPH + H(+)</text>
        <dbReference type="Rhea" id="RHEA:12248"/>
        <dbReference type="ChEBI" id="CHEBI:15378"/>
        <dbReference type="ChEBI" id="CHEBI:57783"/>
        <dbReference type="ChEBI" id="CHEBI:58349"/>
        <dbReference type="ChEBI" id="CHEBI:68483"/>
        <dbReference type="ChEBI" id="CHEBI:70757"/>
        <dbReference type="EC" id="1.3.1.98"/>
    </reaction>
</comment>
<evidence type="ECO:0000256" key="5">
    <source>
        <dbReference type="ARBA" id="ARBA00022490"/>
    </source>
</evidence>
<comment type="subcellular location">
    <subcellularLocation>
        <location evidence="3 16">Cytoplasm</location>
    </subcellularLocation>
</comment>
<name>A0AA96RKJ8_9BACL</name>
<dbReference type="GO" id="GO:0071949">
    <property type="term" value="F:FAD binding"/>
    <property type="evidence" value="ECO:0007669"/>
    <property type="project" value="InterPro"/>
</dbReference>
<feature type="active site" evidence="16">
    <location>
        <position position="294"/>
    </location>
</feature>
<evidence type="ECO:0000256" key="14">
    <source>
        <dbReference type="ARBA" id="ARBA00023316"/>
    </source>
</evidence>
<dbReference type="InterPro" id="IPR003170">
    <property type="entry name" value="MurB"/>
</dbReference>
<comment type="function">
    <text evidence="2 16">Cell wall formation.</text>
</comment>
<dbReference type="GO" id="GO:0051301">
    <property type="term" value="P:cell division"/>
    <property type="evidence" value="ECO:0007669"/>
    <property type="project" value="UniProtKB-KW"/>
</dbReference>
<evidence type="ECO:0000256" key="8">
    <source>
        <dbReference type="ARBA" id="ARBA00022827"/>
    </source>
</evidence>
<dbReference type="GO" id="GO:0071555">
    <property type="term" value="P:cell wall organization"/>
    <property type="evidence" value="ECO:0007669"/>
    <property type="project" value="UniProtKB-KW"/>
</dbReference>
<keyword evidence="11 16" id="KW-0573">Peptidoglycan synthesis</keyword>
<evidence type="ECO:0000256" key="9">
    <source>
        <dbReference type="ARBA" id="ARBA00022857"/>
    </source>
</evidence>
<evidence type="ECO:0000256" key="2">
    <source>
        <dbReference type="ARBA" id="ARBA00003921"/>
    </source>
</evidence>
<dbReference type="AlphaFoldDB" id="A0AA96RKJ8"/>
<dbReference type="EC" id="1.3.1.98" evidence="16"/>
<comment type="similarity">
    <text evidence="16">Belongs to the MurB family.</text>
</comment>
<dbReference type="Gene3D" id="3.90.78.10">
    <property type="entry name" value="UDP-N-acetylenolpyruvoylglucosamine reductase, C-terminal domain"/>
    <property type="match status" value="1"/>
</dbReference>
<dbReference type="GO" id="GO:0008360">
    <property type="term" value="P:regulation of cell shape"/>
    <property type="evidence" value="ECO:0007669"/>
    <property type="project" value="UniProtKB-KW"/>
</dbReference>
<gene>
    <name evidence="16 18" type="primary">murB</name>
    <name evidence="18" type="ORF">MJB10_10225</name>
</gene>
<dbReference type="Pfam" id="PF02873">
    <property type="entry name" value="MurB_C"/>
    <property type="match status" value="1"/>
</dbReference>
<feature type="active site" evidence="16">
    <location>
        <position position="174"/>
    </location>
</feature>
<dbReference type="GO" id="GO:0005829">
    <property type="term" value="C:cytosol"/>
    <property type="evidence" value="ECO:0007669"/>
    <property type="project" value="TreeGrafter"/>
</dbReference>
<keyword evidence="7 16" id="KW-0285">Flavoprotein</keyword>
<evidence type="ECO:0000256" key="7">
    <source>
        <dbReference type="ARBA" id="ARBA00022630"/>
    </source>
</evidence>
<dbReference type="RefSeq" id="WP_314804366.1">
    <property type="nucleotide sequence ID" value="NZ_CP130319.1"/>
</dbReference>
<dbReference type="InterPro" id="IPR036635">
    <property type="entry name" value="MurB_C_sf"/>
</dbReference>
<evidence type="ECO:0000256" key="13">
    <source>
        <dbReference type="ARBA" id="ARBA00023306"/>
    </source>
</evidence>
<reference evidence="18" key="1">
    <citation type="submission" date="2022-02" db="EMBL/GenBank/DDBJ databases">
        <title>Paenibacillus sp. MBLB1832 Whole Genome Shotgun Sequencing.</title>
        <authorList>
            <person name="Hwang C.Y."/>
            <person name="Cho E.-S."/>
            <person name="Seo M.-J."/>
        </authorList>
    </citation>
    <scope>NUCLEOTIDE SEQUENCE</scope>
    <source>
        <strain evidence="18">MBLB1832</strain>
    </source>
</reference>
<dbReference type="GO" id="GO:0008762">
    <property type="term" value="F:UDP-N-acetylmuramate dehydrogenase activity"/>
    <property type="evidence" value="ECO:0007669"/>
    <property type="project" value="UniProtKB-UniRule"/>
</dbReference>
<keyword evidence="10 16" id="KW-0133">Cell shape</keyword>
<comment type="cofactor">
    <cofactor evidence="1 16">
        <name>FAD</name>
        <dbReference type="ChEBI" id="CHEBI:57692"/>
    </cofactor>
</comment>
<dbReference type="SUPFAM" id="SSF56176">
    <property type="entry name" value="FAD-binding/transporter-associated domain-like"/>
    <property type="match status" value="1"/>
</dbReference>
<dbReference type="InterPro" id="IPR036318">
    <property type="entry name" value="FAD-bd_PCMH-like_sf"/>
</dbReference>
<keyword evidence="19" id="KW-1185">Reference proteome</keyword>
<dbReference type="KEGG" id="proo:MJB10_10225"/>
<protein>
    <recommendedName>
        <fullName evidence="16">UDP-N-acetylenolpyruvoylglucosamine reductase</fullName>
        <ecNumber evidence="16">1.3.1.98</ecNumber>
    </recommendedName>
    <alternativeName>
        <fullName evidence="16">UDP-N-acetylmuramate dehydrogenase</fullName>
    </alternativeName>
</protein>
<dbReference type="PANTHER" id="PTHR21071">
    <property type="entry name" value="UDP-N-ACETYLENOLPYRUVOYLGLUCOSAMINE REDUCTASE"/>
    <property type="match status" value="1"/>
</dbReference>
<feature type="active site" description="Proton donor" evidence="16">
    <location>
        <position position="224"/>
    </location>
</feature>
<evidence type="ECO:0000256" key="1">
    <source>
        <dbReference type="ARBA" id="ARBA00001974"/>
    </source>
</evidence>
<evidence type="ECO:0000256" key="12">
    <source>
        <dbReference type="ARBA" id="ARBA00023002"/>
    </source>
</evidence>
<dbReference type="Proteomes" id="UP001304650">
    <property type="component" value="Chromosome"/>
</dbReference>
<comment type="pathway">
    <text evidence="4 16">Cell wall biogenesis; peptidoglycan biosynthesis.</text>
</comment>
<sequence>MQKLISDLQASNFGEIRTNERLAPYTTWKIGGPADCLIIPYSKEQVVAAICFLHERGVPWTIIGRGSNLLVSDKGIRGVVIKLGQALDTLRFDGTTVYAGGSYSFIKLSVLAAKEGLTGMEFASGIPGSVGGAVYMNAGAHGSDVSRILKQAEVILDTGELVVMQAEDLKYAYRHSILHTLPGIVTEAVFELQAGDRHEIAGAMAAYRDRRLRTQPLQLACAGSVFRNPAGGFAAKLIEEAGLKGKRVGGAEISTLHANFIVNTGDATAEDVLALINEVQLIVENMYGIKLVPEVLVMGER</sequence>
<evidence type="ECO:0000256" key="15">
    <source>
        <dbReference type="ARBA" id="ARBA00048914"/>
    </source>
</evidence>
<dbReference type="GO" id="GO:0009252">
    <property type="term" value="P:peptidoglycan biosynthetic process"/>
    <property type="evidence" value="ECO:0007669"/>
    <property type="project" value="UniProtKB-UniRule"/>
</dbReference>
<keyword evidence="8 16" id="KW-0274">FAD</keyword>
<keyword evidence="12 16" id="KW-0560">Oxidoreductase</keyword>
<evidence type="ECO:0000256" key="11">
    <source>
        <dbReference type="ARBA" id="ARBA00022984"/>
    </source>
</evidence>
<evidence type="ECO:0000256" key="3">
    <source>
        <dbReference type="ARBA" id="ARBA00004496"/>
    </source>
</evidence>
<dbReference type="InterPro" id="IPR016167">
    <property type="entry name" value="FAD-bd_PCMH_sub1"/>
</dbReference>
<dbReference type="EMBL" id="CP130319">
    <property type="protein sequence ID" value="WNR46443.1"/>
    <property type="molecule type" value="Genomic_DNA"/>
</dbReference>
<proteinExistence type="inferred from homology"/>
<keyword evidence="6 16" id="KW-0132">Cell division</keyword>
<keyword evidence="5 16" id="KW-0963">Cytoplasm</keyword>
<dbReference type="InterPro" id="IPR016169">
    <property type="entry name" value="FAD-bd_PCMH_sub2"/>
</dbReference>
<evidence type="ECO:0000259" key="17">
    <source>
        <dbReference type="PROSITE" id="PS51387"/>
    </source>
</evidence>
<dbReference type="NCBIfam" id="TIGR00179">
    <property type="entry name" value="murB"/>
    <property type="match status" value="1"/>
</dbReference>
<dbReference type="SUPFAM" id="SSF56194">
    <property type="entry name" value="Uridine diphospho-N-Acetylenolpyruvylglucosamine reductase, MurB, C-terminal domain"/>
    <property type="match status" value="1"/>
</dbReference>
<keyword evidence="14 16" id="KW-0961">Cell wall biogenesis/degradation</keyword>
<keyword evidence="9 16" id="KW-0521">NADP</keyword>
<dbReference type="Gene3D" id="3.30.465.10">
    <property type="match status" value="1"/>
</dbReference>
<dbReference type="Pfam" id="PF01565">
    <property type="entry name" value="FAD_binding_4"/>
    <property type="match status" value="1"/>
</dbReference>
<dbReference type="InterPro" id="IPR011601">
    <property type="entry name" value="MurB_C"/>
</dbReference>
<evidence type="ECO:0000313" key="19">
    <source>
        <dbReference type="Proteomes" id="UP001304650"/>
    </source>
</evidence>
<evidence type="ECO:0000256" key="16">
    <source>
        <dbReference type="HAMAP-Rule" id="MF_00037"/>
    </source>
</evidence>
<dbReference type="Gene3D" id="3.30.43.10">
    <property type="entry name" value="Uridine Diphospho-n-acetylenolpyruvylglucosamine Reductase, domain 2"/>
    <property type="match status" value="1"/>
</dbReference>
<dbReference type="PANTHER" id="PTHR21071:SF5">
    <property type="entry name" value="UDP-N-ACETYLENOLPYRUVOYLGLUCOSAMINE REDUCTASE"/>
    <property type="match status" value="1"/>
</dbReference>
<dbReference type="NCBIfam" id="NF010480">
    <property type="entry name" value="PRK13905.1"/>
    <property type="match status" value="1"/>
</dbReference>
<dbReference type="HAMAP" id="MF_00037">
    <property type="entry name" value="MurB"/>
    <property type="match status" value="1"/>
</dbReference>
<organism evidence="18 19">
    <name type="scientific">Paenibacillus roseopurpureus</name>
    <dbReference type="NCBI Taxonomy" id="2918901"/>
    <lineage>
        <taxon>Bacteria</taxon>
        <taxon>Bacillati</taxon>
        <taxon>Bacillota</taxon>
        <taxon>Bacilli</taxon>
        <taxon>Bacillales</taxon>
        <taxon>Paenibacillaceae</taxon>
        <taxon>Paenibacillus</taxon>
    </lineage>
</organism>
<keyword evidence="13 16" id="KW-0131">Cell cycle</keyword>
<evidence type="ECO:0000256" key="4">
    <source>
        <dbReference type="ARBA" id="ARBA00004752"/>
    </source>
</evidence>
<accession>A0AA96RKJ8</accession>
<evidence type="ECO:0000313" key="18">
    <source>
        <dbReference type="EMBL" id="WNR46443.1"/>
    </source>
</evidence>